<reference evidence="2 3" key="1">
    <citation type="submission" date="2007-06" db="EMBL/GenBank/DDBJ databases">
        <authorList>
            <person name="Shimkets L."/>
            <person name="Ferriera S."/>
            <person name="Johnson J."/>
            <person name="Kravitz S."/>
            <person name="Beeson K."/>
            <person name="Sutton G."/>
            <person name="Rogers Y.-H."/>
            <person name="Friedman R."/>
            <person name="Frazier M."/>
            <person name="Venter J.C."/>
        </authorList>
    </citation>
    <scope>NUCLEOTIDE SEQUENCE [LARGE SCALE GENOMIC DNA]</scope>
    <source>
        <strain evidence="2 3">SIR-1</strain>
    </source>
</reference>
<accession>A6G3C1</accession>
<evidence type="ECO:0000313" key="3">
    <source>
        <dbReference type="Proteomes" id="UP000005801"/>
    </source>
</evidence>
<gene>
    <name evidence="2" type="ORF">PPSIR1_20909</name>
</gene>
<evidence type="ECO:0000313" key="2">
    <source>
        <dbReference type="EMBL" id="EDM79528.1"/>
    </source>
</evidence>
<comment type="caution">
    <text evidence="2">The sequence shown here is derived from an EMBL/GenBank/DDBJ whole genome shotgun (WGS) entry which is preliminary data.</text>
</comment>
<dbReference type="STRING" id="391625.PPSIR1_20909"/>
<dbReference type="RefSeq" id="WP_006971220.1">
    <property type="nucleotide sequence ID" value="NZ_ABCS01000018.1"/>
</dbReference>
<dbReference type="EMBL" id="ABCS01000018">
    <property type="protein sequence ID" value="EDM79528.1"/>
    <property type="molecule type" value="Genomic_DNA"/>
</dbReference>
<organism evidence="2 3">
    <name type="scientific">Plesiocystis pacifica SIR-1</name>
    <dbReference type="NCBI Taxonomy" id="391625"/>
    <lineage>
        <taxon>Bacteria</taxon>
        <taxon>Pseudomonadati</taxon>
        <taxon>Myxococcota</taxon>
        <taxon>Polyangia</taxon>
        <taxon>Nannocystales</taxon>
        <taxon>Nannocystaceae</taxon>
        <taxon>Plesiocystis</taxon>
    </lineage>
</organism>
<feature type="region of interest" description="Disordered" evidence="1">
    <location>
        <begin position="106"/>
        <end position="135"/>
    </location>
</feature>
<proteinExistence type="predicted"/>
<sequence length="135" mass="15197">MTTQPPTAEYTVLKSVRLTGRFNSSALEIVTKRDETELGENLEIRADDPPNVRVEVFDFVHDDGTTRTTWELMGDSNWTRASNHVWKVFSDYTDGEIGDTLDIVARPQGSTDPAQEKPKQIYIEIKPVVDGPDKS</sequence>
<evidence type="ECO:0000256" key="1">
    <source>
        <dbReference type="SAM" id="MobiDB-lite"/>
    </source>
</evidence>
<keyword evidence="3" id="KW-1185">Reference proteome</keyword>
<name>A6G3C1_9BACT</name>
<protein>
    <submittedName>
        <fullName evidence="2">Uncharacterized protein</fullName>
    </submittedName>
</protein>
<dbReference type="Proteomes" id="UP000005801">
    <property type="component" value="Unassembled WGS sequence"/>
</dbReference>
<dbReference type="AlphaFoldDB" id="A6G3C1"/>